<proteinExistence type="predicted"/>
<dbReference type="Proteomes" id="UP001374535">
    <property type="component" value="Chromosome 6"/>
</dbReference>
<reference evidence="1 2" key="1">
    <citation type="journal article" date="2023" name="Life. Sci Alliance">
        <title>Evolutionary insights into 3D genome organization and epigenetic landscape of Vigna mungo.</title>
        <authorList>
            <person name="Junaid A."/>
            <person name="Singh B."/>
            <person name="Bhatia S."/>
        </authorList>
    </citation>
    <scope>NUCLEOTIDE SEQUENCE [LARGE SCALE GENOMIC DNA]</scope>
    <source>
        <strain evidence="1">Urdbean</strain>
    </source>
</reference>
<evidence type="ECO:0000313" key="2">
    <source>
        <dbReference type="Proteomes" id="UP001374535"/>
    </source>
</evidence>
<accession>A0AAQ3NBF6</accession>
<name>A0AAQ3NBF6_VIGMU</name>
<organism evidence="1 2">
    <name type="scientific">Vigna mungo</name>
    <name type="common">Black gram</name>
    <name type="synonym">Phaseolus mungo</name>
    <dbReference type="NCBI Taxonomy" id="3915"/>
    <lineage>
        <taxon>Eukaryota</taxon>
        <taxon>Viridiplantae</taxon>
        <taxon>Streptophyta</taxon>
        <taxon>Embryophyta</taxon>
        <taxon>Tracheophyta</taxon>
        <taxon>Spermatophyta</taxon>
        <taxon>Magnoliopsida</taxon>
        <taxon>eudicotyledons</taxon>
        <taxon>Gunneridae</taxon>
        <taxon>Pentapetalae</taxon>
        <taxon>rosids</taxon>
        <taxon>fabids</taxon>
        <taxon>Fabales</taxon>
        <taxon>Fabaceae</taxon>
        <taxon>Papilionoideae</taxon>
        <taxon>50 kb inversion clade</taxon>
        <taxon>NPAAA clade</taxon>
        <taxon>indigoferoid/millettioid clade</taxon>
        <taxon>Phaseoleae</taxon>
        <taxon>Vigna</taxon>
    </lineage>
</organism>
<evidence type="ECO:0000313" key="1">
    <source>
        <dbReference type="EMBL" id="WVZ06620.1"/>
    </source>
</evidence>
<gene>
    <name evidence="1" type="ORF">V8G54_019966</name>
</gene>
<keyword evidence="2" id="KW-1185">Reference proteome</keyword>
<dbReference type="AlphaFoldDB" id="A0AAQ3NBF6"/>
<feature type="non-terminal residue" evidence="1">
    <location>
        <position position="1"/>
    </location>
</feature>
<protein>
    <submittedName>
        <fullName evidence="1">Uncharacterized protein</fullName>
    </submittedName>
</protein>
<sequence>HLILFFISNPTHIFLPHLCYYLTKSIINLQPPRTPFSSRFSHSQYLNIKNFNFRTLLNGQTPPFWILHASINHFPSDGFFLSKHYYKKRDYIYISKIIKPV</sequence>
<dbReference type="EMBL" id="CP144695">
    <property type="protein sequence ID" value="WVZ06620.1"/>
    <property type="molecule type" value="Genomic_DNA"/>
</dbReference>